<dbReference type="InterPro" id="IPR004675">
    <property type="entry name" value="AhpD_core"/>
</dbReference>
<dbReference type="SUPFAM" id="SSF69118">
    <property type="entry name" value="AhpD-like"/>
    <property type="match status" value="1"/>
</dbReference>
<name>A0A1B9CJR4_MYCMA</name>
<comment type="caution">
    <text evidence="2">The sequence shown here is derived from an EMBL/GenBank/DDBJ whole genome shotgun (WGS) entry which is preliminary data.</text>
</comment>
<gene>
    <name evidence="2" type="ORF">A5677_07725</name>
</gene>
<accession>A0A1B9CJR4</accession>
<dbReference type="AlphaFoldDB" id="A0A1B9CJR4"/>
<evidence type="ECO:0000313" key="3">
    <source>
        <dbReference type="Proteomes" id="UP000092683"/>
    </source>
</evidence>
<feature type="domain" description="Carboxymuconolactone decarboxylase-like" evidence="1">
    <location>
        <begin position="26"/>
        <end position="106"/>
    </location>
</feature>
<dbReference type="EMBL" id="MBEE01000275">
    <property type="protein sequence ID" value="OCB42500.1"/>
    <property type="molecule type" value="Genomic_DNA"/>
</dbReference>
<evidence type="ECO:0000259" key="1">
    <source>
        <dbReference type="Pfam" id="PF02627"/>
    </source>
</evidence>
<dbReference type="PANTHER" id="PTHR33930:SF2">
    <property type="entry name" value="BLR3452 PROTEIN"/>
    <property type="match status" value="1"/>
</dbReference>
<dbReference type="RefSeq" id="WP_065475547.1">
    <property type="nucleotide sequence ID" value="NZ_MBEA01000257.1"/>
</dbReference>
<protein>
    <submittedName>
        <fullName evidence="2">Alkylhydroperoxidase</fullName>
    </submittedName>
</protein>
<proteinExistence type="predicted"/>
<dbReference type="NCBIfam" id="TIGR00778">
    <property type="entry name" value="ahpD_dom"/>
    <property type="match status" value="1"/>
</dbReference>
<dbReference type="Gene3D" id="1.20.1290.10">
    <property type="entry name" value="AhpD-like"/>
    <property type="match status" value="1"/>
</dbReference>
<evidence type="ECO:0000313" key="2">
    <source>
        <dbReference type="EMBL" id="OCB42500.1"/>
    </source>
</evidence>
<dbReference type="Proteomes" id="UP000092683">
    <property type="component" value="Unassembled WGS sequence"/>
</dbReference>
<keyword evidence="2" id="KW-0575">Peroxidase</keyword>
<organism evidence="2 3">
    <name type="scientific">Mycobacterium malmoense</name>
    <dbReference type="NCBI Taxonomy" id="1780"/>
    <lineage>
        <taxon>Bacteria</taxon>
        <taxon>Bacillati</taxon>
        <taxon>Actinomycetota</taxon>
        <taxon>Actinomycetes</taxon>
        <taxon>Mycobacteriales</taxon>
        <taxon>Mycobacteriaceae</taxon>
        <taxon>Mycobacterium</taxon>
    </lineage>
</organism>
<sequence length="126" mass="13180">MTEHNHYHQVLDDLNPQHRALRKMIPDVYRGFAEMSNGALTSGALDKKFKELIAVAIGVVAGCDGCIASHAQGAARAGASKEEAAEAIGVSILMHGGPATIYGARAYSAFCEFADKIADDAAGPAH</sequence>
<dbReference type="InterPro" id="IPR029032">
    <property type="entry name" value="AhpD-like"/>
</dbReference>
<dbReference type="Pfam" id="PF02627">
    <property type="entry name" value="CMD"/>
    <property type="match status" value="1"/>
</dbReference>
<reference evidence="2 3" key="1">
    <citation type="submission" date="2016-06" db="EMBL/GenBank/DDBJ databases">
        <authorList>
            <person name="Kjaerup R.B."/>
            <person name="Dalgaard T.S."/>
            <person name="Juul-Madsen H.R."/>
        </authorList>
    </citation>
    <scope>NUCLEOTIDE SEQUENCE [LARGE SCALE GENOMIC DNA]</scope>
    <source>
        <strain evidence="2 3">E3012</strain>
    </source>
</reference>
<dbReference type="PANTHER" id="PTHR33930">
    <property type="entry name" value="ALKYL HYDROPEROXIDE REDUCTASE AHPD"/>
    <property type="match status" value="1"/>
</dbReference>
<dbReference type="OrthoDB" id="1683318at2"/>
<keyword evidence="2" id="KW-0560">Oxidoreductase</keyword>
<dbReference type="InterPro" id="IPR003779">
    <property type="entry name" value="CMD-like"/>
</dbReference>
<dbReference type="GO" id="GO:0051920">
    <property type="term" value="F:peroxiredoxin activity"/>
    <property type="evidence" value="ECO:0007669"/>
    <property type="project" value="InterPro"/>
</dbReference>